<evidence type="ECO:0000313" key="4">
    <source>
        <dbReference type="Proteomes" id="UP000748531"/>
    </source>
</evidence>
<organism evidence="3 4">
    <name type="scientific">Paragonimus heterotremus</name>
    <dbReference type="NCBI Taxonomy" id="100268"/>
    <lineage>
        <taxon>Eukaryota</taxon>
        <taxon>Metazoa</taxon>
        <taxon>Spiralia</taxon>
        <taxon>Lophotrochozoa</taxon>
        <taxon>Platyhelminthes</taxon>
        <taxon>Trematoda</taxon>
        <taxon>Digenea</taxon>
        <taxon>Plagiorchiida</taxon>
        <taxon>Troglotremata</taxon>
        <taxon>Troglotrematidae</taxon>
        <taxon>Paragonimus</taxon>
    </lineage>
</organism>
<keyword evidence="4" id="KW-1185">Reference proteome</keyword>
<dbReference type="AlphaFoldDB" id="A0A8J4SJP0"/>
<feature type="domain" description="PTHB1 N-terminal" evidence="1">
    <location>
        <begin position="7"/>
        <end position="170"/>
    </location>
</feature>
<dbReference type="Pfam" id="PF23338">
    <property type="entry name" value="PTHB1_hp"/>
    <property type="match status" value="1"/>
</dbReference>
<name>A0A8J4SJP0_9TREM</name>
<dbReference type="EMBL" id="LUCH01003611">
    <property type="protein sequence ID" value="KAF5399918.1"/>
    <property type="molecule type" value="Genomic_DNA"/>
</dbReference>
<dbReference type="InterPro" id="IPR028073">
    <property type="entry name" value="PHTB1_N_dom"/>
</dbReference>
<dbReference type="Proteomes" id="UP000748531">
    <property type="component" value="Unassembled WGS sequence"/>
</dbReference>
<protein>
    <recommendedName>
        <fullName evidence="5">Protein PTHB1</fullName>
    </recommendedName>
</protein>
<dbReference type="GO" id="GO:0060271">
    <property type="term" value="P:cilium assembly"/>
    <property type="evidence" value="ECO:0007669"/>
    <property type="project" value="TreeGrafter"/>
</dbReference>
<proteinExistence type="predicted"/>
<evidence type="ECO:0008006" key="5">
    <source>
        <dbReference type="Google" id="ProtNLM"/>
    </source>
</evidence>
<dbReference type="GO" id="GO:0016020">
    <property type="term" value="C:membrane"/>
    <property type="evidence" value="ECO:0007669"/>
    <property type="project" value="TreeGrafter"/>
</dbReference>
<dbReference type="PANTHER" id="PTHR20991:SF0">
    <property type="entry name" value="PROTEIN PTHB1"/>
    <property type="match status" value="1"/>
</dbReference>
<dbReference type="PANTHER" id="PTHR20991">
    <property type="entry name" value="PARATHYROID HORMONE-RESPONSIVE B1 GENE"/>
    <property type="match status" value="1"/>
</dbReference>
<evidence type="ECO:0000259" key="2">
    <source>
        <dbReference type="Pfam" id="PF23338"/>
    </source>
</evidence>
<dbReference type="InterPro" id="IPR026511">
    <property type="entry name" value="PTHB1"/>
</dbReference>
<evidence type="ECO:0000313" key="3">
    <source>
        <dbReference type="EMBL" id="KAF5399918.1"/>
    </source>
</evidence>
<evidence type="ECO:0000259" key="1">
    <source>
        <dbReference type="Pfam" id="PF14727"/>
    </source>
</evidence>
<reference evidence="3" key="1">
    <citation type="submission" date="2019-05" db="EMBL/GenBank/DDBJ databases">
        <title>Annotation for the trematode Paragonimus heterotremus.</title>
        <authorList>
            <person name="Choi Y.-J."/>
        </authorList>
    </citation>
    <scope>NUCLEOTIDE SEQUENCE</scope>
    <source>
        <strain evidence="3">LC</strain>
    </source>
</reference>
<dbReference type="OrthoDB" id="10262646at2759"/>
<sequence>MEEYSPKVTWNYLFSEPVFQLGILEYCDTLQSCFPRAFILATGRHNVTLLSEGGRFLGTRRLEMIPKLFCIYGLTQSISPANTHPGLPALSWEPRFCIATEERHLLIFKGLQIIWSAQLPECPVRMAMPPITIESTYESLPRIGRNTPPGLIALLTASGKLSLSYLGTNPDAAIVRAPVETAQLDSHEKEKQQKLHKELSELQLKIETLSENGLSILQKSDSLTPSVDSQSNFICIQTKLQTAVHPVMDSQTNHSLEVSLLFPKNSQASEFLPITLNVSACAPIRISPNHWQLVPTDLHRLKTLSHSPDNKLSFTLSVDFDTTHPLMSIPPPDFTIRLVTSYVTGSTDSSKMTQFIETSVRIPLSWIFSGFICRKRDMAGLFKLNFVLSHVYIPKMVRLKHLLPTVWPANHTESTLCLKLRLPDQTDRQNQPPSSHIYVSQNYEKHHLCLQSSSAELFWPVLQELYARLVKLVTAQNLTHLTEPLLLLSSTESIDTVDQSSSPAGSVNQLSLFFDYLLQQLENHLESRIALATRAAANAVQSRHLRAIQRHVLNRIRENVPVPLNGFDSLLEASLHSLIRGCDLAMYDIHQQLITGASVISLVTLLSFISINCSKGVCNRPVALADIGYGLFWPGQLFSIIEATEHVEINRGSNAFPDSGPNNSDMEEGPIEGHQVGLEECLELVISRIWNTLDLNETDKFQMPTITYSTANIPDVRDLVQHLKQLCGKLPLINVKYLTNLFPQPNTAQLLRKHLPEPKGQRGSVS</sequence>
<gene>
    <name evidence="3" type="ORF">PHET_07081</name>
</gene>
<feature type="domain" description="PTHB1 hairpin" evidence="2">
    <location>
        <begin position="516"/>
        <end position="606"/>
    </location>
</feature>
<dbReference type="InterPro" id="IPR055363">
    <property type="entry name" value="PTHB1_hp_dom"/>
</dbReference>
<comment type="caution">
    <text evidence="3">The sequence shown here is derived from an EMBL/GenBank/DDBJ whole genome shotgun (WGS) entry which is preliminary data.</text>
</comment>
<accession>A0A8J4SJP0</accession>
<dbReference type="Pfam" id="PF14727">
    <property type="entry name" value="PHTB1_N"/>
    <property type="match status" value="1"/>
</dbReference>
<dbReference type="GO" id="GO:0034464">
    <property type="term" value="C:BBSome"/>
    <property type="evidence" value="ECO:0007669"/>
    <property type="project" value="InterPro"/>
</dbReference>